<dbReference type="SUPFAM" id="SSF50814">
    <property type="entry name" value="Lipocalins"/>
    <property type="match status" value="1"/>
</dbReference>
<name>K1PQ06_MAGGI</name>
<dbReference type="CDD" id="cd00301">
    <property type="entry name" value="lipocalin_FABP"/>
    <property type="match status" value="1"/>
</dbReference>
<dbReference type="Gene3D" id="2.40.128.20">
    <property type="match status" value="1"/>
</dbReference>
<protein>
    <submittedName>
        <fullName evidence="1">Uncharacterized protein</fullName>
    </submittedName>
</protein>
<gene>
    <name evidence="1" type="ORF">CGI_10016679</name>
</gene>
<proteinExistence type="predicted"/>
<evidence type="ECO:0000313" key="1">
    <source>
        <dbReference type="EMBL" id="EKC23703.1"/>
    </source>
</evidence>
<reference evidence="1" key="1">
    <citation type="journal article" date="2012" name="Nature">
        <title>The oyster genome reveals stress adaptation and complexity of shell formation.</title>
        <authorList>
            <person name="Zhang G."/>
            <person name="Fang X."/>
            <person name="Guo X."/>
            <person name="Li L."/>
            <person name="Luo R."/>
            <person name="Xu F."/>
            <person name="Yang P."/>
            <person name="Zhang L."/>
            <person name="Wang X."/>
            <person name="Qi H."/>
            <person name="Xiong Z."/>
            <person name="Que H."/>
            <person name="Xie Y."/>
            <person name="Holland P.W."/>
            <person name="Paps J."/>
            <person name="Zhu Y."/>
            <person name="Wu F."/>
            <person name="Chen Y."/>
            <person name="Wang J."/>
            <person name="Peng C."/>
            <person name="Meng J."/>
            <person name="Yang L."/>
            <person name="Liu J."/>
            <person name="Wen B."/>
            <person name="Zhang N."/>
            <person name="Huang Z."/>
            <person name="Zhu Q."/>
            <person name="Feng Y."/>
            <person name="Mount A."/>
            <person name="Hedgecock D."/>
            <person name="Xu Z."/>
            <person name="Liu Y."/>
            <person name="Domazet-Loso T."/>
            <person name="Du Y."/>
            <person name="Sun X."/>
            <person name="Zhang S."/>
            <person name="Liu B."/>
            <person name="Cheng P."/>
            <person name="Jiang X."/>
            <person name="Li J."/>
            <person name="Fan D."/>
            <person name="Wang W."/>
            <person name="Fu W."/>
            <person name="Wang T."/>
            <person name="Wang B."/>
            <person name="Zhang J."/>
            <person name="Peng Z."/>
            <person name="Li Y."/>
            <person name="Li N."/>
            <person name="Wang J."/>
            <person name="Chen M."/>
            <person name="He Y."/>
            <person name="Tan F."/>
            <person name="Song X."/>
            <person name="Zheng Q."/>
            <person name="Huang R."/>
            <person name="Yang H."/>
            <person name="Du X."/>
            <person name="Chen L."/>
            <person name="Yang M."/>
            <person name="Gaffney P.M."/>
            <person name="Wang S."/>
            <person name="Luo L."/>
            <person name="She Z."/>
            <person name="Ming Y."/>
            <person name="Huang W."/>
            <person name="Zhang S."/>
            <person name="Huang B."/>
            <person name="Zhang Y."/>
            <person name="Qu T."/>
            <person name="Ni P."/>
            <person name="Miao G."/>
            <person name="Wang J."/>
            <person name="Wang Q."/>
            <person name="Steinberg C.E."/>
            <person name="Wang H."/>
            <person name="Li N."/>
            <person name="Qian L."/>
            <person name="Zhang G."/>
            <person name="Li Y."/>
            <person name="Yang H."/>
            <person name="Liu X."/>
            <person name="Wang J."/>
            <person name="Yin Y."/>
            <person name="Wang J."/>
        </authorList>
    </citation>
    <scope>NUCLEOTIDE SEQUENCE [LARGE SCALE GENOMIC DNA]</scope>
    <source>
        <strain evidence="1">05x7-T-G4-1.051#20</strain>
    </source>
</reference>
<dbReference type="GO" id="GO:0008289">
    <property type="term" value="F:lipid binding"/>
    <property type="evidence" value="ECO:0007669"/>
    <property type="project" value="UniProtKB-KW"/>
</dbReference>
<dbReference type="HOGENOM" id="CLU_1200847_0_0_1"/>
<dbReference type="AlphaFoldDB" id="K1PQ06"/>
<dbReference type="InParanoid" id="K1PQ06"/>
<sequence>MIERIDAYQTWNTDDGTDISFYVLKIFLGTWHELERTTFQWGENTWHSQVWVFKRGANGHLYMAYTGYSAQSKSCSSPQTGLLTHSGSGASYTLTSEGRYEAALRVAYTDYSNVALVYMCYAPEVLGTCDRNRVHVSLLSRSPSMSKAQRTILMTHIDLECVENGHLHQATSGLCQEPIPSKTVDVWICCTAYQIRRLEQKEHVDFKVTLLFMNPPGVVLKVVVYSYSYDK</sequence>
<organism evidence="1">
    <name type="scientific">Magallana gigas</name>
    <name type="common">Pacific oyster</name>
    <name type="synonym">Crassostrea gigas</name>
    <dbReference type="NCBI Taxonomy" id="29159"/>
    <lineage>
        <taxon>Eukaryota</taxon>
        <taxon>Metazoa</taxon>
        <taxon>Spiralia</taxon>
        <taxon>Lophotrochozoa</taxon>
        <taxon>Mollusca</taxon>
        <taxon>Bivalvia</taxon>
        <taxon>Autobranchia</taxon>
        <taxon>Pteriomorphia</taxon>
        <taxon>Ostreida</taxon>
        <taxon>Ostreoidea</taxon>
        <taxon>Ostreidae</taxon>
        <taxon>Magallana</taxon>
    </lineage>
</organism>
<dbReference type="EMBL" id="JH816758">
    <property type="protein sequence ID" value="EKC23703.1"/>
    <property type="molecule type" value="Genomic_DNA"/>
</dbReference>
<dbReference type="InterPro" id="IPR012674">
    <property type="entry name" value="Calycin"/>
</dbReference>
<accession>K1PQ06</accession>